<reference evidence="6" key="1">
    <citation type="submission" date="2015-07" db="EMBL/GenBank/DDBJ databases">
        <title>Genome sequencing of Sunxiuqinia dokdonensis strain SK.</title>
        <authorList>
            <person name="Ahn S."/>
            <person name="Kim B.-C."/>
        </authorList>
    </citation>
    <scope>NUCLEOTIDE SEQUENCE [LARGE SCALE GENOMIC DNA]</scope>
    <source>
        <strain evidence="6">SK</strain>
    </source>
</reference>
<comment type="caution">
    <text evidence="5">The sequence shown here is derived from an EMBL/GenBank/DDBJ whole genome shotgun (WGS) entry which is preliminary data.</text>
</comment>
<dbReference type="InterPro" id="IPR003715">
    <property type="entry name" value="Poly_export_N"/>
</dbReference>
<dbReference type="Gene3D" id="3.10.560.10">
    <property type="entry name" value="Outer membrane lipoprotein wza domain like"/>
    <property type="match status" value="1"/>
</dbReference>
<dbReference type="GO" id="GO:0015159">
    <property type="term" value="F:polysaccharide transmembrane transporter activity"/>
    <property type="evidence" value="ECO:0007669"/>
    <property type="project" value="InterPro"/>
</dbReference>
<feature type="transmembrane region" description="Helical" evidence="2">
    <location>
        <begin position="225"/>
        <end position="250"/>
    </location>
</feature>
<dbReference type="InterPro" id="IPR019554">
    <property type="entry name" value="Soluble_ligand-bd"/>
</dbReference>
<organism evidence="5 6">
    <name type="scientific">Sunxiuqinia dokdonensis</name>
    <dbReference type="NCBI Taxonomy" id="1409788"/>
    <lineage>
        <taxon>Bacteria</taxon>
        <taxon>Pseudomonadati</taxon>
        <taxon>Bacteroidota</taxon>
        <taxon>Bacteroidia</taxon>
        <taxon>Marinilabiliales</taxon>
        <taxon>Prolixibacteraceae</taxon>
        <taxon>Sunxiuqinia</taxon>
    </lineage>
</organism>
<proteinExistence type="predicted"/>
<dbReference type="STRING" id="1409788.NC99_33830"/>
<evidence type="ECO:0000256" key="2">
    <source>
        <dbReference type="SAM" id="Phobius"/>
    </source>
</evidence>
<feature type="domain" description="Polysaccharide export protein N-terminal" evidence="3">
    <location>
        <begin position="36"/>
        <end position="135"/>
    </location>
</feature>
<sequence length="251" mass="27700">MFGLALFSLCASSCLTQRNVEYLQNDSNSVRSFKDASSDDYTLRPKDELYIQISSLDDPSVSVFTTPAIQQSMSASTIQPYGAAMNSYRIDIAGNLSIPVVGVIPAAGKTISEVSAMITESLTQMLNRPTVSVKLVNRYVSVLGEVKNPGCYAYSQERLTIFDALGLAGDMTDFGNRCEVLLTRNQDGVNRLVPLDLTATDILESEYYYICPNDILYVKPLTKKLWLIGQINYTVILSTITTGLFFYSVLK</sequence>
<evidence type="ECO:0000259" key="3">
    <source>
        <dbReference type="Pfam" id="PF02563"/>
    </source>
</evidence>
<evidence type="ECO:0000313" key="6">
    <source>
        <dbReference type="Proteomes" id="UP000036958"/>
    </source>
</evidence>
<protein>
    <submittedName>
        <fullName evidence="5">Uncharacterized protein</fullName>
    </submittedName>
</protein>
<dbReference type="EMBL" id="LGIA01000176">
    <property type="protein sequence ID" value="KOH43887.1"/>
    <property type="molecule type" value="Genomic_DNA"/>
</dbReference>
<dbReference type="Pfam" id="PF02563">
    <property type="entry name" value="Poly_export"/>
    <property type="match status" value="1"/>
</dbReference>
<evidence type="ECO:0000256" key="1">
    <source>
        <dbReference type="ARBA" id="ARBA00022729"/>
    </source>
</evidence>
<dbReference type="AlphaFoldDB" id="A0A0L8V6Q5"/>
<accession>A0A0L8V6Q5</accession>
<keyword evidence="2" id="KW-0472">Membrane</keyword>
<keyword evidence="2" id="KW-0812">Transmembrane</keyword>
<dbReference type="PANTHER" id="PTHR33619:SF3">
    <property type="entry name" value="POLYSACCHARIDE EXPORT PROTEIN GFCE-RELATED"/>
    <property type="match status" value="1"/>
</dbReference>
<evidence type="ECO:0000259" key="4">
    <source>
        <dbReference type="Pfam" id="PF10531"/>
    </source>
</evidence>
<evidence type="ECO:0000313" key="5">
    <source>
        <dbReference type="EMBL" id="KOH43887.1"/>
    </source>
</evidence>
<dbReference type="Pfam" id="PF10531">
    <property type="entry name" value="SLBB"/>
    <property type="match status" value="1"/>
</dbReference>
<name>A0A0L8V6Q5_9BACT</name>
<feature type="domain" description="Soluble ligand binding" evidence="4">
    <location>
        <begin position="139"/>
        <end position="189"/>
    </location>
</feature>
<dbReference type="Proteomes" id="UP000036958">
    <property type="component" value="Unassembled WGS sequence"/>
</dbReference>
<dbReference type="PANTHER" id="PTHR33619">
    <property type="entry name" value="POLYSACCHARIDE EXPORT PROTEIN GFCE-RELATED"/>
    <property type="match status" value="1"/>
</dbReference>
<keyword evidence="1" id="KW-0732">Signal</keyword>
<dbReference type="InterPro" id="IPR049712">
    <property type="entry name" value="Poly_export"/>
</dbReference>
<keyword evidence="6" id="KW-1185">Reference proteome</keyword>
<keyword evidence="2" id="KW-1133">Transmembrane helix</keyword>
<gene>
    <name evidence="5" type="ORF">NC99_33830</name>
</gene>